<accession>A0A7I9XJJ6</accession>
<sequence length="81" mass="9135">MSTDTSGTTATELRQPLAAQAEQLGWQRTQRERVDIYARGVFQVHAVWRDADKLNGGAHYEDSVLLAYTTELGKIQSWLAR</sequence>
<dbReference type="EMBL" id="BLKV01000001">
    <property type="protein sequence ID" value="GFG69577.1"/>
    <property type="molecule type" value="Genomic_DNA"/>
</dbReference>
<organism evidence="1 2">
    <name type="scientific">Mycolicibacter senuensis</name>
    <dbReference type="NCBI Taxonomy" id="386913"/>
    <lineage>
        <taxon>Bacteria</taxon>
        <taxon>Bacillati</taxon>
        <taxon>Actinomycetota</taxon>
        <taxon>Actinomycetes</taxon>
        <taxon>Mycobacteriales</taxon>
        <taxon>Mycobacteriaceae</taxon>
        <taxon>Mycolicibacter</taxon>
    </lineage>
</organism>
<dbReference type="Proteomes" id="UP000465263">
    <property type="component" value="Unassembled WGS sequence"/>
</dbReference>
<protein>
    <submittedName>
        <fullName evidence="1">Uncharacterized protein</fullName>
    </submittedName>
</protein>
<dbReference type="AlphaFoldDB" id="A0A7I9XJJ6"/>
<evidence type="ECO:0000313" key="1">
    <source>
        <dbReference type="EMBL" id="GFG69577.1"/>
    </source>
</evidence>
<comment type="caution">
    <text evidence="1">The sequence shown here is derived from an EMBL/GenBank/DDBJ whole genome shotgun (WGS) entry which is preliminary data.</text>
</comment>
<keyword evidence="2" id="KW-1185">Reference proteome</keyword>
<dbReference type="RefSeq" id="WP_085083906.1">
    <property type="nucleotide sequence ID" value="NZ_BLKV01000001.1"/>
</dbReference>
<gene>
    <name evidence="1" type="ORF">MSEN_12970</name>
</gene>
<proteinExistence type="predicted"/>
<reference evidence="1 2" key="1">
    <citation type="journal article" date="2019" name="Emerg. Microbes Infect.">
        <title>Comprehensive subspecies identification of 175 nontuberculous mycobacteria species based on 7547 genomic profiles.</title>
        <authorList>
            <person name="Matsumoto Y."/>
            <person name="Kinjo T."/>
            <person name="Motooka D."/>
            <person name="Nabeya D."/>
            <person name="Jung N."/>
            <person name="Uechi K."/>
            <person name="Horii T."/>
            <person name="Iida T."/>
            <person name="Fujita J."/>
            <person name="Nakamura S."/>
        </authorList>
    </citation>
    <scope>NUCLEOTIDE SEQUENCE [LARGE SCALE GENOMIC DNA]</scope>
    <source>
        <strain evidence="1 2">JCM 16017</strain>
    </source>
</reference>
<evidence type="ECO:0000313" key="2">
    <source>
        <dbReference type="Proteomes" id="UP000465263"/>
    </source>
</evidence>
<dbReference type="OrthoDB" id="4629960at2"/>
<name>A0A7I9XJJ6_9MYCO</name>